<proteinExistence type="predicted"/>
<evidence type="ECO:0000313" key="2">
    <source>
        <dbReference type="Proteomes" id="UP001165498"/>
    </source>
</evidence>
<reference evidence="1" key="1">
    <citation type="submission" date="2022-07" db="EMBL/GenBank/DDBJ databases">
        <title>Tahibacter sp., a new gammaproteobacterium isolated from the silt sample collected at pig farm.</title>
        <authorList>
            <person name="Chen H."/>
        </authorList>
    </citation>
    <scope>NUCLEOTIDE SEQUENCE</scope>
    <source>
        <strain evidence="1">P2K</strain>
    </source>
</reference>
<name>A0ABT1QSH3_9GAMM</name>
<protein>
    <submittedName>
        <fullName evidence="1">Dodecin family protein</fullName>
    </submittedName>
</protein>
<dbReference type="EMBL" id="JANFQO010000008">
    <property type="protein sequence ID" value="MCQ4165235.1"/>
    <property type="molecule type" value="Genomic_DNA"/>
</dbReference>
<dbReference type="InterPro" id="IPR036694">
    <property type="entry name" value="Dodecin-like_sf"/>
</dbReference>
<dbReference type="Proteomes" id="UP001165498">
    <property type="component" value="Unassembled WGS sequence"/>
</dbReference>
<keyword evidence="2" id="KW-1185">Reference proteome</keyword>
<accession>A0ABT1QSH3</accession>
<dbReference type="InterPro" id="IPR025543">
    <property type="entry name" value="Dodecin-like"/>
</dbReference>
<dbReference type="Gene3D" id="3.30.1660.10">
    <property type="entry name" value="Flavin-binding protein dodecin"/>
    <property type="match status" value="1"/>
</dbReference>
<dbReference type="RefSeq" id="WP_255914340.1">
    <property type="nucleotide sequence ID" value="NZ_JANFQO010000008.1"/>
</dbReference>
<evidence type="ECO:0000313" key="1">
    <source>
        <dbReference type="EMBL" id="MCQ4165235.1"/>
    </source>
</evidence>
<gene>
    <name evidence="1" type="ORF">NM961_10985</name>
</gene>
<dbReference type="InterPro" id="IPR009923">
    <property type="entry name" value="Dodecin"/>
</dbReference>
<sequence>MSIAKVIEVSSSSTKGIDDAVQSGLLKVATTVKNVKGAWVNDIKVVTEDDGRVREWRVNMRVNFVVE</sequence>
<organism evidence="1 2">
    <name type="scientific">Tahibacter harae</name>
    <dbReference type="NCBI Taxonomy" id="2963937"/>
    <lineage>
        <taxon>Bacteria</taxon>
        <taxon>Pseudomonadati</taxon>
        <taxon>Pseudomonadota</taxon>
        <taxon>Gammaproteobacteria</taxon>
        <taxon>Lysobacterales</taxon>
        <taxon>Rhodanobacteraceae</taxon>
        <taxon>Tahibacter</taxon>
    </lineage>
</organism>
<dbReference type="SUPFAM" id="SSF89807">
    <property type="entry name" value="Dodecin-like"/>
    <property type="match status" value="1"/>
</dbReference>
<comment type="caution">
    <text evidence="1">The sequence shown here is derived from an EMBL/GenBank/DDBJ whole genome shotgun (WGS) entry which is preliminary data.</text>
</comment>
<dbReference type="Pfam" id="PF07311">
    <property type="entry name" value="Dodecin"/>
    <property type="match status" value="1"/>
</dbReference>